<dbReference type="KEGG" id="spzr:G5C33_02445"/>
<reference evidence="8 9" key="1">
    <citation type="submission" date="2020-02" db="EMBL/GenBank/DDBJ databases">
        <authorList>
            <person name="Zheng R.K."/>
            <person name="Sun C.M."/>
        </authorList>
    </citation>
    <scope>NUCLEOTIDE SEQUENCE [LARGE SCALE GENOMIC DNA]</scope>
    <source>
        <strain evidence="9">zrk23</strain>
    </source>
</reference>
<proteinExistence type="predicted"/>
<evidence type="ECO:0000256" key="1">
    <source>
        <dbReference type="ARBA" id="ARBA00004141"/>
    </source>
</evidence>
<dbReference type="Pfam" id="PF03600">
    <property type="entry name" value="CitMHS"/>
    <property type="match status" value="1"/>
</dbReference>
<dbReference type="PANTHER" id="PTHR30354">
    <property type="entry name" value="GNT FAMILY GLUCONATE TRANSPORTER"/>
    <property type="match status" value="1"/>
</dbReference>
<evidence type="ECO:0000259" key="7">
    <source>
        <dbReference type="Pfam" id="PF03600"/>
    </source>
</evidence>
<keyword evidence="3 6" id="KW-0812">Transmembrane</keyword>
<dbReference type="InterPro" id="IPR014738">
    <property type="entry name" value="Citrate_transporter"/>
</dbReference>
<dbReference type="GO" id="GO:0015137">
    <property type="term" value="F:citrate transmembrane transporter activity"/>
    <property type="evidence" value="ECO:0007669"/>
    <property type="project" value="InterPro"/>
</dbReference>
<gene>
    <name evidence="8" type="ORF">G5C33_02445</name>
</gene>
<feature type="transmembrane region" description="Helical" evidence="6">
    <location>
        <begin position="284"/>
        <end position="302"/>
    </location>
</feature>
<sequence>MNLALLGFATVAAFIILIMTRRLSAIVALIAIPIVAGLLAPGQADLGGMIVEGILQVAPIALLLSFAILFFGIMMDAGLFDPLVRRILHLVGNDPLRIAIGTAALSALVSVDGDGTTTALIVITALLPVYRSIGMNPLILATLLGSTNAIMNFVPWGGPAARAAAALKIDLLSDLFLPLLPAMAAGMLAAFGLAWWFGVTERRRLGWQPAAMQHGAAVEHESPPERRPHLFWPNLLLTLALMAGMFTGIASLPVLMMGAFAIAVTLNYPNLQAQRERINAHANNVVMVALLIFAAGSLTGIMDGTGMLDAMAQALVHGIPDAMGPYLAPVTAVLSLPITFLMSNDAYYFGIVPVLAEAATNFGVPAEAIGRASMMGQPVHQLSPLLAPVYLACGLLGVEVADVQRFALKYAALISLALTLGAILTGAIPLAVS</sequence>
<evidence type="ECO:0000256" key="5">
    <source>
        <dbReference type="ARBA" id="ARBA00023136"/>
    </source>
</evidence>
<dbReference type="GO" id="GO:0015128">
    <property type="term" value="F:gluconate transmembrane transporter activity"/>
    <property type="evidence" value="ECO:0007669"/>
    <property type="project" value="InterPro"/>
</dbReference>
<keyword evidence="9" id="KW-1185">Reference proteome</keyword>
<evidence type="ECO:0000256" key="6">
    <source>
        <dbReference type="SAM" id="Phobius"/>
    </source>
</evidence>
<organism evidence="8 9">
    <name type="scientific">Stakelama tenebrarum</name>
    <dbReference type="NCBI Taxonomy" id="2711215"/>
    <lineage>
        <taxon>Bacteria</taxon>
        <taxon>Pseudomonadati</taxon>
        <taxon>Pseudomonadota</taxon>
        <taxon>Alphaproteobacteria</taxon>
        <taxon>Sphingomonadales</taxon>
        <taxon>Sphingomonadaceae</taxon>
        <taxon>Stakelama</taxon>
    </lineage>
</organism>
<evidence type="ECO:0000313" key="9">
    <source>
        <dbReference type="Proteomes" id="UP000501568"/>
    </source>
</evidence>
<name>A0A6G6Y1P8_9SPHN</name>
<feature type="transmembrane region" description="Helical" evidence="6">
    <location>
        <begin position="346"/>
        <end position="364"/>
    </location>
</feature>
<dbReference type="Proteomes" id="UP000501568">
    <property type="component" value="Chromosome"/>
</dbReference>
<accession>A0A6G6Y1P8</accession>
<keyword evidence="5 6" id="KW-0472">Membrane</keyword>
<dbReference type="AlphaFoldDB" id="A0A6G6Y1P8"/>
<evidence type="ECO:0000256" key="4">
    <source>
        <dbReference type="ARBA" id="ARBA00022989"/>
    </source>
</evidence>
<evidence type="ECO:0000256" key="2">
    <source>
        <dbReference type="ARBA" id="ARBA00022448"/>
    </source>
</evidence>
<keyword evidence="2" id="KW-0813">Transport</keyword>
<dbReference type="RefSeq" id="WP_165325759.1">
    <property type="nucleotide sequence ID" value="NZ_CP049109.1"/>
</dbReference>
<feature type="transmembrane region" description="Helical" evidence="6">
    <location>
        <begin position="23"/>
        <end position="42"/>
    </location>
</feature>
<evidence type="ECO:0000256" key="3">
    <source>
        <dbReference type="ARBA" id="ARBA00022692"/>
    </source>
</evidence>
<feature type="transmembrane region" description="Helical" evidence="6">
    <location>
        <begin position="410"/>
        <end position="432"/>
    </location>
</feature>
<dbReference type="GO" id="GO:0005886">
    <property type="term" value="C:plasma membrane"/>
    <property type="evidence" value="ECO:0007669"/>
    <property type="project" value="TreeGrafter"/>
</dbReference>
<protein>
    <submittedName>
        <fullName evidence="8">Citrate transporter</fullName>
    </submittedName>
</protein>
<dbReference type="InterPro" id="IPR003474">
    <property type="entry name" value="Glcn_transporter"/>
</dbReference>
<dbReference type="EMBL" id="CP049109">
    <property type="protein sequence ID" value="QIG78761.1"/>
    <property type="molecule type" value="Genomic_DNA"/>
</dbReference>
<dbReference type="PANTHER" id="PTHR30354:SF26">
    <property type="entry name" value="TRANSPORTER, PUTATIVE-RELATED"/>
    <property type="match status" value="1"/>
</dbReference>
<feature type="domain" description="Citrate transporter-like" evidence="7">
    <location>
        <begin position="15"/>
        <end position="376"/>
    </location>
</feature>
<comment type="subcellular location">
    <subcellularLocation>
        <location evidence="1">Membrane</location>
        <topology evidence="1">Multi-pass membrane protein</topology>
    </subcellularLocation>
</comment>
<feature type="transmembrane region" description="Helical" evidence="6">
    <location>
        <begin position="176"/>
        <end position="197"/>
    </location>
</feature>
<dbReference type="InterPro" id="IPR004680">
    <property type="entry name" value="Cit_transptr-like_dom"/>
</dbReference>
<feature type="transmembrane region" description="Helical" evidence="6">
    <location>
        <begin position="235"/>
        <end position="264"/>
    </location>
</feature>
<keyword evidence="4 6" id="KW-1133">Transmembrane helix</keyword>
<feature type="transmembrane region" description="Helical" evidence="6">
    <location>
        <begin position="54"/>
        <end position="75"/>
    </location>
</feature>
<dbReference type="NCBIfam" id="TIGR00784">
    <property type="entry name" value="citMHS"/>
    <property type="match status" value="1"/>
</dbReference>
<feature type="transmembrane region" description="Helical" evidence="6">
    <location>
        <begin position="323"/>
        <end position="340"/>
    </location>
</feature>
<evidence type="ECO:0000313" key="8">
    <source>
        <dbReference type="EMBL" id="QIG78761.1"/>
    </source>
</evidence>
<feature type="transmembrane region" description="Helical" evidence="6">
    <location>
        <begin position="138"/>
        <end position="156"/>
    </location>
</feature>
<feature type="transmembrane region" description="Helical" evidence="6">
    <location>
        <begin position="385"/>
        <end position="404"/>
    </location>
</feature>